<dbReference type="SUPFAM" id="SSF82649">
    <property type="entry name" value="SufE/NifU"/>
    <property type="match status" value="1"/>
</dbReference>
<reference evidence="9 10" key="1">
    <citation type="submission" date="2023-04" db="EMBL/GenBank/DDBJ databases">
        <title>Clostridium tannerae sp. nov., isolated from the fecal material of an alpaca.</title>
        <authorList>
            <person name="Miller S."/>
            <person name="Hendry M."/>
            <person name="King J."/>
            <person name="Sankaranarayanan K."/>
            <person name="Lawson P.A."/>
        </authorList>
    </citation>
    <scope>NUCLEOTIDE SEQUENCE [LARGE SCALE GENOMIC DNA]</scope>
    <source>
        <strain evidence="9 10">A1-XYC3</strain>
    </source>
</reference>
<dbReference type="PANTHER" id="PTHR12561:SF3">
    <property type="entry name" value="LIPOYLTRANSFERASE 1, MITOCHONDRIAL"/>
    <property type="match status" value="1"/>
</dbReference>
<accession>A0ABU4JQH8</accession>
<name>A0ABU4JQH8_9CLOT</name>
<dbReference type="Gene3D" id="3.30.390.50">
    <property type="entry name" value="CO dehydrogenase flavoprotein, C-terminal domain"/>
    <property type="match status" value="1"/>
</dbReference>
<comment type="pathway">
    <text evidence="2">Protein modification; protein lipoylation via exogenous pathway; protein N(6)-(lipoyl)lysine from lipoate: step 1/2.</text>
</comment>
<proteinExistence type="predicted"/>
<evidence type="ECO:0000256" key="1">
    <source>
        <dbReference type="ARBA" id="ARBA00005085"/>
    </source>
</evidence>
<evidence type="ECO:0000256" key="3">
    <source>
        <dbReference type="ARBA" id="ARBA00012367"/>
    </source>
</evidence>
<dbReference type="InterPro" id="IPR019491">
    <property type="entry name" value="Lipoate_protein_ligase_C"/>
</dbReference>
<feature type="domain" description="BPL/LPL catalytic" evidence="8">
    <location>
        <begin position="33"/>
        <end position="216"/>
    </location>
</feature>
<keyword evidence="10" id="KW-1185">Reference proteome</keyword>
<sequence>MLTKELKTKIVLSSSFDPWYNLALEEYLLDNVEEDEVILYLWQNANTVVIGSNQNTWKECRISEIEKNKGKIARRLSGGGAVFHDLGNLNFTFILSKQLYDLDKQLSVIINAVRKQGINAEFVGRNDIEVEGKKFSGNAFYFTDRTAYHHGTILIDVDISKLTDYLQVSEEKIVSKGIDSVQARVINLKNLNPNITIESMKESLKESFVEIYHSNCKEYLVEKDNPRLQELYSKYSSWNWIYGESPSFDIVFENKFSWGAIELCLSLKKAIIEKAVIYSDAMNNTLIARIADSIKGATFNIEEICSRLKTVNIDENEKIVLYDLCNWLESKKEYG</sequence>
<comment type="pathway">
    <text evidence="1">Protein modification; protein lipoylation via exogenous pathway; protein N(6)-(lipoyl)lysine from lipoate: step 2/2.</text>
</comment>
<evidence type="ECO:0000256" key="4">
    <source>
        <dbReference type="ARBA" id="ARBA00022598"/>
    </source>
</evidence>
<gene>
    <name evidence="9" type="ORF">P8V03_04225</name>
</gene>
<dbReference type="Pfam" id="PF21948">
    <property type="entry name" value="LplA-B_cat"/>
    <property type="match status" value="1"/>
</dbReference>
<evidence type="ECO:0000259" key="8">
    <source>
        <dbReference type="PROSITE" id="PS51733"/>
    </source>
</evidence>
<keyword evidence="5" id="KW-0547">Nucleotide-binding</keyword>
<dbReference type="SUPFAM" id="SSF55681">
    <property type="entry name" value="Class II aaRS and biotin synthetases"/>
    <property type="match status" value="1"/>
</dbReference>
<dbReference type="InterPro" id="IPR004143">
    <property type="entry name" value="BPL_LPL_catalytic"/>
</dbReference>
<dbReference type="EC" id="6.3.1.20" evidence="3"/>
<comment type="caution">
    <text evidence="9">The sequence shown here is derived from an EMBL/GenBank/DDBJ whole genome shotgun (WGS) entry which is preliminary data.</text>
</comment>
<comment type="catalytic activity">
    <reaction evidence="7">
        <text>L-lysyl-[lipoyl-carrier protein] + (R)-lipoate + ATP = N(6)-[(R)-lipoyl]-L-lysyl-[lipoyl-carrier protein] + AMP + diphosphate + H(+)</text>
        <dbReference type="Rhea" id="RHEA:49288"/>
        <dbReference type="Rhea" id="RHEA-COMP:10500"/>
        <dbReference type="Rhea" id="RHEA-COMP:10502"/>
        <dbReference type="ChEBI" id="CHEBI:15378"/>
        <dbReference type="ChEBI" id="CHEBI:29969"/>
        <dbReference type="ChEBI" id="CHEBI:30616"/>
        <dbReference type="ChEBI" id="CHEBI:33019"/>
        <dbReference type="ChEBI" id="CHEBI:83088"/>
        <dbReference type="ChEBI" id="CHEBI:83099"/>
        <dbReference type="ChEBI" id="CHEBI:456215"/>
        <dbReference type="EC" id="6.3.1.20"/>
    </reaction>
</comment>
<evidence type="ECO:0000256" key="6">
    <source>
        <dbReference type="ARBA" id="ARBA00022840"/>
    </source>
</evidence>
<evidence type="ECO:0000256" key="2">
    <source>
        <dbReference type="ARBA" id="ARBA00005124"/>
    </source>
</evidence>
<protein>
    <recommendedName>
        <fullName evidence="3">lipoate--protein ligase</fullName>
        <ecNumber evidence="3">6.3.1.20</ecNumber>
    </recommendedName>
</protein>
<dbReference type="EMBL" id="JARUJP010000003">
    <property type="protein sequence ID" value="MDW8800356.1"/>
    <property type="molecule type" value="Genomic_DNA"/>
</dbReference>
<evidence type="ECO:0000256" key="5">
    <source>
        <dbReference type="ARBA" id="ARBA00022741"/>
    </source>
</evidence>
<dbReference type="Gene3D" id="3.30.930.10">
    <property type="entry name" value="Bira Bifunctional Protein, Domain 2"/>
    <property type="match status" value="1"/>
</dbReference>
<organism evidence="9 10">
    <name type="scientific">Clostridium tanneri</name>
    <dbReference type="NCBI Taxonomy" id="3037988"/>
    <lineage>
        <taxon>Bacteria</taxon>
        <taxon>Bacillati</taxon>
        <taxon>Bacillota</taxon>
        <taxon>Clostridia</taxon>
        <taxon>Eubacteriales</taxon>
        <taxon>Clostridiaceae</taxon>
        <taxon>Clostridium</taxon>
    </lineage>
</organism>
<dbReference type="InterPro" id="IPR004562">
    <property type="entry name" value="LipoylTrfase_LipoateP_Ligase"/>
</dbReference>
<dbReference type="RefSeq" id="WP_318796891.1">
    <property type="nucleotide sequence ID" value="NZ_JARUJP010000003.1"/>
</dbReference>
<dbReference type="InterPro" id="IPR045864">
    <property type="entry name" value="aa-tRNA-synth_II/BPL/LPL"/>
</dbReference>
<keyword evidence="6" id="KW-0067">ATP-binding</keyword>
<dbReference type="Pfam" id="PF10437">
    <property type="entry name" value="Lip_prot_lig_C"/>
    <property type="match status" value="1"/>
</dbReference>
<dbReference type="PROSITE" id="PS51733">
    <property type="entry name" value="BPL_LPL_CATALYTIC"/>
    <property type="match status" value="1"/>
</dbReference>
<dbReference type="NCBIfam" id="TIGR00545">
    <property type="entry name" value="lipoyltrans"/>
    <property type="match status" value="1"/>
</dbReference>
<evidence type="ECO:0000256" key="7">
    <source>
        <dbReference type="ARBA" id="ARBA00048037"/>
    </source>
</evidence>
<dbReference type="PANTHER" id="PTHR12561">
    <property type="entry name" value="LIPOATE-PROTEIN LIGASE"/>
    <property type="match status" value="1"/>
</dbReference>
<evidence type="ECO:0000313" key="10">
    <source>
        <dbReference type="Proteomes" id="UP001281656"/>
    </source>
</evidence>
<keyword evidence="4 9" id="KW-0436">Ligase</keyword>
<dbReference type="Proteomes" id="UP001281656">
    <property type="component" value="Unassembled WGS sequence"/>
</dbReference>
<evidence type="ECO:0000313" key="9">
    <source>
        <dbReference type="EMBL" id="MDW8800356.1"/>
    </source>
</evidence>
<dbReference type="CDD" id="cd16443">
    <property type="entry name" value="LplA"/>
    <property type="match status" value="1"/>
</dbReference>
<dbReference type="GO" id="GO:0016979">
    <property type="term" value="F:lipoate-protein ligase activity"/>
    <property type="evidence" value="ECO:0007669"/>
    <property type="project" value="UniProtKB-EC"/>
</dbReference>